<feature type="region of interest" description="Disordered" evidence="1">
    <location>
        <begin position="1339"/>
        <end position="1366"/>
    </location>
</feature>
<dbReference type="STRING" id="1754192.A0A1Y1W4A3"/>
<accession>A0A1Y1W4A3</accession>
<feature type="compositionally biased region" description="Basic and acidic residues" evidence="1">
    <location>
        <begin position="1339"/>
        <end position="1352"/>
    </location>
</feature>
<feature type="compositionally biased region" description="Basic residues" evidence="1">
    <location>
        <begin position="1353"/>
        <end position="1366"/>
    </location>
</feature>
<name>A0A1Y1W4A3_9FUNG</name>
<comment type="caution">
    <text evidence="2">The sequence shown here is derived from an EMBL/GenBank/DDBJ whole genome shotgun (WGS) entry which is preliminary data.</text>
</comment>
<reference evidence="2 3" key="1">
    <citation type="submission" date="2016-08" db="EMBL/GenBank/DDBJ databases">
        <title>A Parts List for Fungal Cellulosomes Revealed by Comparative Genomics.</title>
        <authorList>
            <consortium name="DOE Joint Genome Institute"/>
            <person name="Haitjema C.H."/>
            <person name="Gilmore S.P."/>
            <person name="Henske J.K."/>
            <person name="Solomon K.V."/>
            <person name="De Groot R."/>
            <person name="Kuo A."/>
            <person name="Mondo S.J."/>
            <person name="Salamov A.A."/>
            <person name="Labutti K."/>
            <person name="Zhao Z."/>
            <person name="Chiniquy J."/>
            <person name="Barry K."/>
            <person name="Brewer H.M."/>
            <person name="Purvine S.O."/>
            <person name="Wright A.T."/>
            <person name="Boxma B."/>
            <person name="Van Alen T."/>
            <person name="Hackstein J.H."/>
            <person name="Baker S.E."/>
            <person name="Grigoriev I.V."/>
            <person name="O'Malley M.A."/>
        </authorList>
    </citation>
    <scope>NUCLEOTIDE SEQUENCE [LARGE SCALE GENOMIC DNA]</scope>
    <source>
        <strain evidence="2 3">S4</strain>
    </source>
</reference>
<keyword evidence="3" id="KW-1185">Reference proteome</keyword>
<evidence type="ECO:0000256" key="1">
    <source>
        <dbReference type="SAM" id="MobiDB-lite"/>
    </source>
</evidence>
<dbReference type="Proteomes" id="UP000193944">
    <property type="component" value="Unassembled WGS sequence"/>
</dbReference>
<evidence type="ECO:0000313" key="3">
    <source>
        <dbReference type="Proteomes" id="UP000193944"/>
    </source>
</evidence>
<gene>
    <name evidence="2" type="ORF">BCR32DRAFT_250384</name>
</gene>
<dbReference type="EMBL" id="MCFG01000430">
    <property type="protein sequence ID" value="ORX68066.1"/>
    <property type="molecule type" value="Genomic_DNA"/>
</dbReference>
<sequence>MNWKYFILLYTYIIITYCEYIDFASEELAALILAAANPDGSIATEIIPENNPTNETRPITIDVSSLGRGGELMNIQQIIPSLRNLEGDKLNKKFKELYDLANRVYNVFIDPAADQVENINGYDILRYLIFNEDEQTGAFDSIGSCNNDVKTRIMFVPNDSAITMMKYFIANAEYDDFVDIDINDFDKLNNKIKSSWKSDQFNLPSEELSKILTIKCIQTYACKFNFMFEDKSEEEINNQINNISFNIIETTDKDNNIYYSLLINKDIEIDYHIIYAFTIKYDGNKYSTDERFPARLVDFDYIGRTLEQYHMKHNEESNEIERDGINLIAACGIDFVVGKDNDKQYLLPEDYITKDGNEIKKDSVKDILVTANFANNKDFKTFHKNGKNLICDRYDIYYATTKMETKRFIEKRLNYREIDSLSDNQLMDLNALFQIMALKDLFIDPVEHYINGMLHYTNTPEYLSQISDFEESRYLAAYTQTKLNKRLGSKGLKNFAAPVTSYDLKGATLKADEILRNNSNEFSKRNLPSFELVKRDSESEQKKLIKQWMDIVDTYEDIIKSADIYFMEDSKTFLASFYEVLLEFNNRQIYDIVDEIQIKKDSNNEDDMFINEEDSFKVAKSNMQDILLLNNYFLKCLRLHLEKYGMETLLDINGRYLFRNLPDISVEASKSINVLNNLYENILEDIFDLLDDSLVSTYIDNTLRYGNTLENISKNKRSEQSEYLEIDDDYIIEEINIIKHEDLPIKDRLRNLLIDINSIITSIEIHNNDENEPINGSETFNNINRALINKYKEGYPDNKEIQGMINDEKNENSSKGKLKFKRILSSVEEDDLNEYIVNNVDSKYYLKRIFSHMRLEITANAKKNADTDTEGLGYIDQETINKLKKLYNKINKKLDNYLKNFNAEGDKEEDEHLLELITNYNDLILYIYTINIINYKIYFVDFIDVYDIIERMNYIFIRDLINAINKTIKSNPELFKDGITDFFKVISKNGNGQRYQYGNSVLYEPTVDDYKRILIDDENIEYVSDALKIIISKIKPEQCVDFEKVIALKKSIINCQPPTFRNQDEVEDYEYLYGEILKNINSKIVSTKLIESDESSLYRNFYNFMREVGKVDKHVDLSNIDNDEKTGELDFSTIYKDDNGNPIKNDCDTLCLNIKNVLIETMDEFVQGSIEYGYMKEDENGNYIVSDDTENGNLQKRNLNKLHKNFHKTNSIVKLERRKTLNKRITQQEFDNAVDRTIQAAVSVEYAHRLGQLHHPNEVRNEIFSHSEQTGPNERLTTRIVSNTDNLYILVKETKSYEGYKDMKDSHTFISNGNIISSHDRETRVETFGKGLNEITKRSNVDRTKERRERLSRFRMNRQRQRNSRT</sequence>
<reference evidence="2 3" key="2">
    <citation type="submission" date="2016-08" db="EMBL/GenBank/DDBJ databases">
        <title>Pervasive Adenine N6-methylation of Active Genes in Fungi.</title>
        <authorList>
            <consortium name="DOE Joint Genome Institute"/>
            <person name="Mondo S.J."/>
            <person name="Dannebaum R.O."/>
            <person name="Kuo R.C."/>
            <person name="Labutti K."/>
            <person name="Haridas S."/>
            <person name="Kuo A."/>
            <person name="Salamov A."/>
            <person name="Ahrendt S.R."/>
            <person name="Lipzen A."/>
            <person name="Sullivan W."/>
            <person name="Andreopoulos W.B."/>
            <person name="Clum A."/>
            <person name="Lindquist E."/>
            <person name="Daum C."/>
            <person name="Ramamoorthy G.K."/>
            <person name="Gryganskyi A."/>
            <person name="Culley D."/>
            <person name="Magnuson J.K."/>
            <person name="James T.Y."/>
            <person name="O'Malley M.A."/>
            <person name="Stajich J.E."/>
            <person name="Spatafora J.W."/>
            <person name="Visel A."/>
            <person name="Grigoriev I.V."/>
        </authorList>
    </citation>
    <scope>NUCLEOTIDE SEQUENCE [LARGE SCALE GENOMIC DNA]</scope>
    <source>
        <strain evidence="2 3">S4</strain>
    </source>
</reference>
<proteinExistence type="predicted"/>
<organism evidence="2 3">
    <name type="scientific">Anaeromyces robustus</name>
    <dbReference type="NCBI Taxonomy" id="1754192"/>
    <lineage>
        <taxon>Eukaryota</taxon>
        <taxon>Fungi</taxon>
        <taxon>Fungi incertae sedis</taxon>
        <taxon>Chytridiomycota</taxon>
        <taxon>Chytridiomycota incertae sedis</taxon>
        <taxon>Neocallimastigomycetes</taxon>
        <taxon>Neocallimastigales</taxon>
        <taxon>Neocallimastigaceae</taxon>
        <taxon>Anaeromyces</taxon>
    </lineage>
</organism>
<evidence type="ECO:0000313" key="2">
    <source>
        <dbReference type="EMBL" id="ORX68066.1"/>
    </source>
</evidence>
<protein>
    <submittedName>
        <fullName evidence="2">Uncharacterized protein</fullName>
    </submittedName>
</protein>